<dbReference type="NCBIfam" id="TIGR01569">
    <property type="entry name" value="A_tha_TIGR01569"/>
    <property type="match status" value="1"/>
</dbReference>
<evidence type="ECO:0000256" key="3">
    <source>
        <dbReference type="ARBA" id="ARBA00011489"/>
    </source>
</evidence>
<protein>
    <recommendedName>
        <fullName evidence="8">CASP-like protein</fullName>
    </recommendedName>
</protein>
<feature type="compositionally biased region" description="Polar residues" evidence="9">
    <location>
        <begin position="1"/>
        <end position="13"/>
    </location>
</feature>
<evidence type="ECO:0000313" key="12">
    <source>
        <dbReference type="Proteomes" id="UP000623129"/>
    </source>
</evidence>
<sequence length="200" mass="21768">MASTEMTTTQDTLKTVPESGDPTSDRPPSNYFRVHFYLRLLLLASAVSALVVLVTSKETKVIAVLPEPIGAVTRDAKFNYTPALIYLLVALAVTSLYSFKTMIFSRSVMSRPVPSAKIFFSLILLDLIMAAIMASAVGTAGGVAYIGLKGNTHTNWTKFCDIYGKFCRYIAASIIVSLVASIILVLLVVLSAYSLYKRSH</sequence>
<comment type="caution">
    <text evidence="11">The sequence shown here is derived from an EMBL/GenBank/DDBJ whole genome shotgun (WGS) entry which is preliminary data.</text>
</comment>
<evidence type="ECO:0000259" key="10">
    <source>
        <dbReference type="Pfam" id="PF04535"/>
    </source>
</evidence>
<evidence type="ECO:0000256" key="5">
    <source>
        <dbReference type="ARBA" id="ARBA00022692"/>
    </source>
</evidence>
<dbReference type="InterPro" id="IPR006459">
    <property type="entry name" value="CASP/CASPL"/>
</dbReference>
<dbReference type="PANTHER" id="PTHR36488:SF8">
    <property type="entry name" value="CASP-LIKE PROTEIN 1U1"/>
    <property type="match status" value="1"/>
</dbReference>
<evidence type="ECO:0000256" key="2">
    <source>
        <dbReference type="ARBA" id="ARBA00007651"/>
    </source>
</evidence>
<keyword evidence="6 8" id="KW-1133">Transmembrane helix</keyword>
<dbReference type="InterPro" id="IPR044173">
    <property type="entry name" value="CASPL"/>
</dbReference>
<evidence type="ECO:0000256" key="7">
    <source>
        <dbReference type="ARBA" id="ARBA00023136"/>
    </source>
</evidence>
<keyword evidence="4 8" id="KW-1003">Cell membrane</keyword>
<dbReference type="AlphaFoldDB" id="A0A833VL00"/>
<feature type="transmembrane region" description="Helical" evidence="8">
    <location>
        <begin position="83"/>
        <end position="99"/>
    </location>
</feature>
<dbReference type="Pfam" id="PF04535">
    <property type="entry name" value="CASP_dom"/>
    <property type="match status" value="1"/>
</dbReference>
<evidence type="ECO:0000256" key="6">
    <source>
        <dbReference type="ARBA" id="ARBA00022989"/>
    </source>
</evidence>
<keyword evidence="12" id="KW-1185">Reference proteome</keyword>
<feature type="domain" description="Casparian strip membrane protein" evidence="10">
    <location>
        <begin position="34"/>
        <end position="182"/>
    </location>
</feature>
<feature type="transmembrane region" description="Helical" evidence="8">
    <location>
        <begin position="168"/>
        <end position="196"/>
    </location>
</feature>
<dbReference type="EMBL" id="SWLB01000013">
    <property type="protein sequence ID" value="KAF3330765.1"/>
    <property type="molecule type" value="Genomic_DNA"/>
</dbReference>
<reference evidence="11" key="1">
    <citation type="submission" date="2020-01" db="EMBL/GenBank/DDBJ databases">
        <title>Genome sequence of Kobresia littledalei, the first chromosome-level genome in the family Cyperaceae.</title>
        <authorList>
            <person name="Qu G."/>
        </authorList>
    </citation>
    <scope>NUCLEOTIDE SEQUENCE</scope>
    <source>
        <strain evidence="11">C.B.Clarke</strain>
        <tissue evidence="11">Leaf</tissue>
    </source>
</reference>
<comment type="subcellular location">
    <subcellularLocation>
        <location evidence="1 8">Cell membrane</location>
        <topology evidence="1 8">Multi-pass membrane protein</topology>
    </subcellularLocation>
</comment>
<keyword evidence="7 8" id="KW-0472">Membrane</keyword>
<evidence type="ECO:0000256" key="1">
    <source>
        <dbReference type="ARBA" id="ARBA00004651"/>
    </source>
</evidence>
<dbReference type="Proteomes" id="UP000623129">
    <property type="component" value="Unassembled WGS sequence"/>
</dbReference>
<dbReference type="GO" id="GO:0005886">
    <property type="term" value="C:plasma membrane"/>
    <property type="evidence" value="ECO:0007669"/>
    <property type="project" value="UniProtKB-SubCell"/>
</dbReference>
<feature type="transmembrane region" description="Helical" evidence="8">
    <location>
        <begin position="119"/>
        <end position="148"/>
    </location>
</feature>
<dbReference type="OrthoDB" id="683118at2759"/>
<accession>A0A833VL00</accession>
<evidence type="ECO:0000256" key="9">
    <source>
        <dbReference type="SAM" id="MobiDB-lite"/>
    </source>
</evidence>
<dbReference type="PANTHER" id="PTHR36488">
    <property type="entry name" value="CASP-LIKE PROTEIN 1U1"/>
    <property type="match status" value="1"/>
</dbReference>
<evidence type="ECO:0000256" key="4">
    <source>
        <dbReference type="ARBA" id="ARBA00022475"/>
    </source>
</evidence>
<feature type="transmembrane region" description="Helical" evidence="8">
    <location>
        <begin position="36"/>
        <end position="56"/>
    </location>
</feature>
<dbReference type="InterPro" id="IPR006702">
    <property type="entry name" value="CASP_dom"/>
</dbReference>
<keyword evidence="5 8" id="KW-0812">Transmembrane</keyword>
<proteinExistence type="inferred from homology"/>
<name>A0A833VL00_9POAL</name>
<evidence type="ECO:0000313" key="11">
    <source>
        <dbReference type="EMBL" id="KAF3330765.1"/>
    </source>
</evidence>
<gene>
    <name evidence="11" type="ORF">FCM35_KLT04119</name>
</gene>
<feature type="region of interest" description="Disordered" evidence="9">
    <location>
        <begin position="1"/>
        <end position="27"/>
    </location>
</feature>
<organism evidence="11 12">
    <name type="scientific">Carex littledalei</name>
    <dbReference type="NCBI Taxonomy" id="544730"/>
    <lineage>
        <taxon>Eukaryota</taxon>
        <taxon>Viridiplantae</taxon>
        <taxon>Streptophyta</taxon>
        <taxon>Embryophyta</taxon>
        <taxon>Tracheophyta</taxon>
        <taxon>Spermatophyta</taxon>
        <taxon>Magnoliopsida</taxon>
        <taxon>Liliopsida</taxon>
        <taxon>Poales</taxon>
        <taxon>Cyperaceae</taxon>
        <taxon>Cyperoideae</taxon>
        <taxon>Cariceae</taxon>
        <taxon>Carex</taxon>
        <taxon>Carex subgen. Euthyceras</taxon>
    </lineage>
</organism>
<comment type="subunit">
    <text evidence="3 8">Homodimer and heterodimers.</text>
</comment>
<evidence type="ECO:0000256" key="8">
    <source>
        <dbReference type="RuleBase" id="RU361233"/>
    </source>
</evidence>
<comment type="similarity">
    <text evidence="2 8">Belongs to the Casparian strip membrane proteins (CASP) family.</text>
</comment>